<comment type="caution">
    <text evidence="1">The sequence shown here is derived from an EMBL/GenBank/DDBJ whole genome shotgun (WGS) entry which is preliminary data.</text>
</comment>
<evidence type="ECO:0000313" key="2">
    <source>
        <dbReference type="Proteomes" id="UP001328107"/>
    </source>
</evidence>
<dbReference type="EMBL" id="BTRK01000001">
    <property type="protein sequence ID" value="GMR33434.1"/>
    <property type="molecule type" value="Genomic_DNA"/>
</dbReference>
<dbReference type="InterPro" id="IPR045860">
    <property type="entry name" value="Snake_toxin-like_sf"/>
</dbReference>
<dbReference type="CDD" id="cd23533">
    <property type="entry name" value="TFP_LU_ECD_BMPR2_like"/>
    <property type="match status" value="1"/>
</dbReference>
<accession>A0AAN4Z5D5</accession>
<dbReference type="AlphaFoldDB" id="A0AAN4Z5D5"/>
<protein>
    <submittedName>
        <fullName evidence="1">Uncharacterized protein</fullName>
    </submittedName>
</protein>
<evidence type="ECO:0000313" key="1">
    <source>
        <dbReference type="EMBL" id="GMR33434.1"/>
    </source>
</evidence>
<organism evidence="1 2">
    <name type="scientific">Pristionchus mayeri</name>
    <dbReference type="NCBI Taxonomy" id="1317129"/>
    <lineage>
        <taxon>Eukaryota</taxon>
        <taxon>Metazoa</taxon>
        <taxon>Ecdysozoa</taxon>
        <taxon>Nematoda</taxon>
        <taxon>Chromadorea</taxon>
        <taxon>Rhabditida</taxon>
        <taxon>Rhabditina</taxon>
        <taxon>Diplogasteromorpha</taxon>
        <taxon>Diplogasteroidea</taxon>
        <taxon>Neodiplogasteridae</taxon>
        <taxon>Pristionchus</taxon>
    </lineage>
</organism>
<sequence>SVTRFVIMRFATSIILFGFRISTVLCVFSPLTIKQLEEGMLTLSEDGQPVAECIVKDADNLQRKEFCPITPGFGPRSVGCMSLWKGPVLLKQGCYSGQDLSLEDQCRKEACIASDDTKLVSFCCCFGPLCNERYAEA</sequence>
<proteinExistence type="predicted"/>
<dbReference type="Gene3D" id="2.10.60.10">
    <property type="entry name" value="CD59"/>
    <property type="match status" value="1"/>
</dbReference>
<gene>
    <name evidence="1" type="ORF">PMAYCL1PPCAC_03629</name>
</gene>
<feature type="non-terminal residue" evidence="1">
    <location>
        <position position="1"/>
    </location>
</feature>
<dbReference type="Proteomes" id="UP001328107">
    <property type="component" value="Unassembled WGS sequence"/>
</dbReference>
<dbReference type="SUPFAM" id="SSF57302">
    <property type="entry name" value="Snake toxin-like"/>
    <property type="match status" value="1"/>
</dbReference>
<keyword evidence="2" id="KW-1185">Reference proteome</keyword>
<reference evidence="2" key="1">
    <citation type="submission" date="2022-10" db="EMBL/GenBank/DDBJ databases">
        <title>Genome assembly of Pristionchus species.</title>
        <authorList>
            <person name="Yoshida K."/>
            <person name="Sommer R.J."/>
        </authorList>
    </citation>
    <scope>NUCLEOTIDE SEQUENCE [LARGE SCALE GENOMIC DNA]</scope>
    <source>
        <strain evidence="2">RS5460</strain>
    </source>
</reference>
<name>A0AAN4Z5D5_9BILA</name>